<dbReference type="Proteomes" id="UP000539313">
    <property type="component" value="Unassembled WGS sequence"/>
</dbReference>
<feature type="compositionally biased region" description="Basic and acidic residues" evidence="1">
    <location>
        <begin position="1"/>
        <end position="11"/>
    </location>
</feature>
<organism evidence="2 3">
    <name type="scientific">Thermomonospora cellulosilytica</name>
    <dbReference type="NCBI Taxonomy" id="1411118"/>
    <lineage>
        <taxon>Bacteria</taxon>
        <taxon>Bacillati</taxon>
        <taxon>Actinomycetota</taxon>
        <taxon>Actinomycetes</taxon>
        <taxon>Streptosporangiales</taxon>
        <taxon>Thermomonosporaceae</taxon>
        <taxon>Thermomonospora</taxon>
    </lineage>
</organism>
<proteinExistence type="predicted"/>
<feature type="region of interest" description="Disordered" evidence="1">
    <location>
        <begin position="1"/>
        <end position="138"/>
    </location>
</feature>
<sequence length="138" mass="15146">MLTCHDMEGYRPHHNRNSPTKHTTDTNDRIPPQRSPRRPTPEHSAPSRLLSAYAAPQPTKPQATRPTTTRTLPTRSQTTDRPNPNRPPIEKRSREAPATLISGRRTARSTNAPHAGDDQPPRTAAGSTPVGSTCARPP</sequence>
<comment type="caution">
    <text evidence="2">The sequence shown here is derived from an EMBL/GenBank/DDBJ whole genome shotgun (WGS) entry which is preliminary data.</text>
</comment>
<gene>
    <name evidence="2" type="ORF">HNR21_002359</name>
</gene>
<dbReference type="AlphaFoldDB" id="A0A7W3MX21"/>
<name>A0A7W3MX21_9ACTN</name>
<protein>
    <submittedName>
        <fullName evidence="2">Uncharacterized protein</fullName>
    </submittedName>
</protein>
<keyword evidence="3" id="KW-1185">Reference proteome</keyword>
<evidence type="ECO:0000313" key="3">
    <source>
        <dbReference type="Proteomes" id="UP000539313"/>
    </source>
</evidence>
<evidence type="ECO:0000313" key="2">
    <source>
        <dbReference type="EMBL" id="MBA9003477.1"/>
    </source>
</evidence>
<feature type="compositionally biased region" description="Low complexity" evidence="1">
    <location>
        <begin position="54"/>
        <end position="79"/>
    </location>
</feature>
<reference evidence="2 3" key="1">
    <citation type="submission" date="2020-08" db="EMBL/GenBank/DDBJ databases">
        <title>Sequencing the genomes of 1000 actinobacteria strains.</title>
        <authorList>
            <person name="Klenk H.-P."/>
        </authorList>
    </citation>
    <scope>NUCLEOTIDE SEQUENCE [LARGE SCALE GENOMIC DNA]</scope>
    <source>
        <strain evidence="2 3">DSM 45823</strain>
    </source>
</reference>
<accession>A0A7W3MX21</accession>
<dbReference type="EMBL" id="JACJII010000001">
    <property type="protein sequence ID" value="MBA9003477.1"/>
    <property type="molecule type" value="Genomic_DNA"/>
</dbReference>
<evidence type="ECO:0000256" key="1">
    <source>
        <dbReference type="SAM" id="MobiDB-lite"/>
    </source>
</evidence>